<dbReference type="PANTHER" id="PTHR44688:SF16">
    <property type="entry name" value="DNA-BINDING TRANSCRIPTIONAL ACTIVATOR DEVR_DOSR"/>
    <property type="match status" value="1"/>
</dbReference>
<protein>
    <submittedName>
        <fullName evidence="5">Response regulator transcription factor</fullName>
    </submittedName>
</protein>
<organism evidence="5 6">
    <name type="scientific">Thiomicrorhabdus marina</name>
    <dbReference type="NCBI Taxonomy" id="2818442"/>
    <lineage>
        <taxon>Bacteria</taxon>
        <taxon>Pseudomonadati</taxon>
        <taxon>Pseudomonadota</taxon>
        <taxon>Gammaproteobacteria</taxon>
        <taxon>Thiotrichales</taxon>
        <taxon>Piscirickettsiaceae</taxon>
        <taxon>Thiomicrorhabdus</taxon>
    </lineage>
</organism>
<dbReference type="CDD" id="cd06170">
    <property type="entry name" value="LuxR_C_like"/>
    <property type="match status" value="1"/>
</dbReference>
<sequence length="324" mass="37257">MMISTQANQLVTQLYREAYATPIAEFKQRCFELMAETFAIDSGTWITRCEREIPFYTQDSFTYQLPDGFMEHYHHLSTVSDQVHQVFGVMLGNLGKTLDILDVVPEDEWFGSDMYKLYCEEFDLHHSLMTVTANPLNQAVNVVTFARNNPERPFTQEEKATKEFVVPNLIEAMRVNLLNAFHINRSDPSAYRAVSDRYGNLIEAEEGFMQLINRFGLLQDNKLLISLESDEGTQQADDYLLSYQNNDGLVLIELQTAPVLESLGQRKLEICRYLLEGLSNKEIAKKADLSPNTVNNHLKEIFRVLHVSSRHEAMSYLIRQNALK</sequence>
<name>A0ABS3Q6Z0_9GAMM</name>
<dbReference type="InterPro" id="IPR016032">
    <property type="entry name" value="Sig_transdc_resp-reg_C-effctor"/>
</dbReference>
<comment type="caution">
    <text evidence="5">The sequence shown here is derived from an EMBL/GenBank/DDBJ whole genome shotgun (WGS) entry which is preliminary data.</text>
</comment>
<dbReference type="Gene3D" id="1.10.10.10">
    <property type="entry name" value="Winged helix-like DNA-binding domain superfamily/Winged helix DNA-binding domain"/>
    <property type="match status" value="1"/>
</dbReference>
<proteinExistence type="predicted"/>
<keyword evidence="6" id="KW-1185">Reference proteome</keyword>
<dbReference type="InterPro" id="IPR000792">
    <property type="entry name" value="Tscrpt_reg_LuxR_C"/>
</dbReference>
<dbReference type="Pfam" id="PF00196">
    <property type="entry name" value="GerE"/>
    <property type="match status" value="1"/>
</dbReference>
<dbReference type="EMBL" id="JAGETV010000013">
    <property type="protein sequence ID" value="MBO1927580.1"/>
    <property type="molecule type" value="Genomic_DNA"/>
</dbReference>
<dbReference type="SUPFAM" id="SSF46894">
    <property type="entry name" value="C-terminal effector domain of the bipartite response regulators"/>
    <property type="match status" value="1"/>
</dbReference>
<keyword evidence="3" id="KW-0804">Transcription</keyword>
<evidence type="ECO:0000256" key="1">
    <source>
        <dbReference type="ARBA" id="ARBA00023015"/>
    </source>
</evidence>
<dbReference type="InterPro" id="IPR036388">
    <property type="entry name" value="WH-like_DNA-bd_sf"/>
</dbReference>
<evidence type="ECO:0000256" key="3">
    <source>
        <dbReference type="ARBA" id="ARBA00023163"/>
    </source>
</evidence>
<evidence type="ECO:0000313" key="5">
    <source>
        <dbReference type="EMBL" id="MBO1927580.1"/>
    </source>
</evidence>
<dbReference type="PANTHER" id="PTHR44688">
    <property type="entry name" value="DNA-BINDING TRANSCRIPTIONAL ACTIVATOR DEVR_DOSR"/>
    <property type="match status" value="1"/>
</dbReference>
<evidence type="ECO:0000313" key="6">
    <source>
        <dbReference type="Proteomes" id="UP000664835"/>
    </source>
</evidence>
<reference evidence="5 6" key="1">
    <citation type="submission" date="2021-03" db="EMBL/GenBank/DDBJ databases">
        <title>Thiomicrorhabdus sp.nov.,novel sulfur-oxidizing bacteria isolated from coastal sediment.</title>
        <authorList>
            <person name="Liu X."/>
        </authorList>
    </citation>
    <scope>NUCLEOTIDE SEQUENCE [LARGE SCALE GENOMIC DNA]</scope>
    <source>
        <strain evidence="5 6">6S2-11</strain>
    </source>
</reference>
<dbReference type="Proteomes" id="UP000664835">
    <property type="component" value="Unassembled WGS sequence"/>
</dbReference>
<dbReference type="RefSeq" id="WP_208149961.1">
    <property type="nucleotide sequence ID" value="NZ_JAGETV010000013.1"/>
</dbReference>
<evidence type="ECO:0000259" key="4">
    <source>
        <dbReference type="PROSITE" id="PS50043"/>
    </source>
</evidence>
<dbReference type="PROSITE" id="PS50043">
    <property type="entry name" value="HTH_LUXR_2"/>
    <property type="match status" value="1"/>
</dbReference>
<accession>A0ABS3Q6Z0</accession>
<dbReference type="SMART" id="SM00421">
    <property type="entry name" value="HTH_LUXR"/>
    <property type="match status" value="1"/>
</dbReference>
<feature type="domain" description="HTH luxR-type" evidence="4">
    <location>
        <begin position="256"/>
        <end position="321"/>
    </location>
</feature>
<keyword evidence="1" id="KW-0805">Transcription regulation</keyword>
<keyword evidence="2" id="KW-0238">DNA-binding</keyword>
<gene>
    <name evidence="5" type="ORF">J3998_08305</name>
</gene>
<evidence type="ECO:0000256" key="2">
    <source>
        <dbReference type="ARBA" id="ARBA00023125"/>
    </source>
</evidence>
<dbReference type="PRINTS" id="PR00038">
    <property type="entry name" value="HTHLUXR"/>
</dbReference>